<feature type="region of interest" description="Disordered" evidence="1">
    <location>
        <begin position="271"/>
        <end position="338"/>
    </location>
</feature>
<evidence type="ECO:0000313" key="3">
    <source>
        <dbReference type="Proteomes" id="UP001331515"/>
    </source>
</evidence>
<comment type="caution">
    <text evidence="2">The sequence shown here is derived from an EMBL/GenBank/DDBJ whole genome shotgun (WGS) entry which is preliminary data.</text>
</comment>
<sequence length="705" mass="79950">MEPTRLRDVFKCITLSIAAMEDIGFHPKATSDPLVPRPTVTEAFGLHHIPADSLHITDASRKSDTYKDGSSSKRSHSVMIAEPQIIPQFPLQRVGADTTLPSAAKNGNTCMDKSKVGREKLNAKFADPSKWRQNKQKQLRMEGKSYVSKRKKDGEEVIKQPRSIGPRCTSNACKKTTNRLCNEINEEARKKMFDDFWEHMNWAQRKLYVAEQVDRDPVERSRAVGLQSRRSVSLRYHLMLAGKRQQVCKNMFLSTLGIGEWSVLNWTQKGKQTNNESHEDKLQKSQTVPHCPHDNPVTSAVNNSAEGSQEQVIATDRNRQPEPEGSDGNKSRVAKPLTWKQNRQKQLRMEGKPYISKRKKDGTTITKGQRTMGSGCSSSACERASNRFCADFSEEGRNQLFTSFWQFMTWAQRKVYVSGLVDCDPVERTRAPWTQSRRSVSMRYHLIADGNRKQVCKKMFLSTLGIGEWSVLNWSQHISQQDNSEQITKKQTQGKSRKASEHIVLNEFLQSLPKVPSYCCGTSVSKLYLEPVFSNMSEVYRHYYNHCSERKTTALSRQVFCAVFKKMDLRLCESKRDQGCSFGATGNLFNELWEEYCLERGGPQSEKWQEVVQISAGPLKKRRVNKVGWVVVLEGVGGGGGDGNEQLYSELTVGCEQQDCIYTTELQINNQKSTAGQREKIRGRLTNSWTGLLALLSKGGKARSW</sequence>
<feature type="compositionally biased region" description="Basic and acidic residues" evidence="1">
    <location>
        <begin position="316"/>
        <end position="330"/>
    </location>
</feature>
<dbReference type="Proteomes" id="UP001331515">
    <property type="component" value="Unassembled WGS sequence"/>
</dbReference>
<accession>A0AAN8DF05</accession>
<evidence type="ECO:0000313" key="2">
    <source>
        <dbReference type="EMBL" id="KAK5922076.1"/>
    </source>
</evidence>
<dbReference type="EMBL" id="JAURVH010001522">
    <property type="protein sequence ID" value="KAK5922076.1"/>
    <property type="molecule type" value="Genomic_DNA"/>
</dbReference>
<protein>
    <submittedName>
        <fullName evidence="2">Uncharacterized protein</fullName>
    </submittedName>
</protein>
<keyword evidence="3" id="KW-1185">Reference proteome</keyword>
<dbReference type="PANTHER" id="PTHR10773">
    <property type="entry name" value="DNA-DIRECTED RNA POLYMERASES I, II, AND III SUBUNIT RPABC2"/>
    <property type="match status" value="1"/>
</dbReference>
<dbReference type="AlphaFoldDB" id="A0AAN8DF05"/>
<organism evidence="2 3">
    <name type="scientific">Champsocephalus gunnari</name>
    <name type="common">Mackerel icefish</name>
    <dbReference type="NCBI Taxonomy" id="52237"/>
    <lineage>
        <taxon>Eukaryota</taxon>
        <taxon>Metazoa</taxon>
        <taxon>Chordata</taxon>
        <taxon>Craniata</taxon>
        <taxon>Vertebrata</taxon>
        <taxon>Euteleostomi</taxon>
        <taxon>Actinopterygii</taxon>
        <taxon>Neopterygii</taxon>
        <taxon>Teleostei</taxon>
        <taxon>Neoteleostei</taxon>
        <taxon>Acanthomorphata</taxon>
        <taxon>Eupercaria</taxon>
        <taxon>Perciformes</taxon>
        <taxon>Notothenioidei</taxon>
        <taxon>Channichthyidae</taxon>
        <taxon>Champsocephalus</taxon>
    </lineage>
</organism>
<proteinExistence type="predicted"/>
<evidence type="ECO:0000256" key="1">
    <source>
        <dbReference type="SAM" id="MobiDB-lite"/>
    </source>
</evidence>
<reference evidence="2 3" key="1">
    <citation type="journal article" date="2023" name="Mol. Biol. Evol.">
        <title>Genomics of Secondarily Temperate Adaptation in the Only Non-Antarctic Icefish.</title>
        <authorList>
            <person name="Rivera-Colon A.G."/>
            <person name="Rayamajhi N."/>
            <person name="Minhas B.F."/>
            <person name="Madrigal G."/>
            <person name="Bilyk K.T."/>
            <person name="Yoon V."/>
            <person name="Hune M."/>
            <person name="Gregory S."/>
            <person name="Cheng C.H.C."/>
            <person name="Catchen J.M."/>
        </authorList>
    </citation>
    <scope>NUCLEOTIDE SEQUENCE [LARGE SCALE GENOMIC DNA]</scope>
    <source>
        <tissue evidence="2">White muscle</tissue>
    </source>
</reference>
<gene>
    <name evidence="2" type="ORF">CgunFtcFv8_019375</name>
</gene>
<dbReference type="PANTHER" id="PTHR10773:SF19">
    <property type="match status" value="1"/>
</dbReference>
<name>A0AAN8DF05_CHAGU</name>
<feature type="compositionally biased region" description="Polar residues" evidence="1">
    <location>
        <begin position="296"/>
        <end position="312"/>
    </location>
</feature>